<accession>A0A5B7E970</accession>
<dbReference type="AlphaFoldDB" id="A0A5B7E970"/>
<dbReference type="EMBL" id="VSRR010002278">
    <property type="protein sequence ID" value="MPC30562.1"/>
    <property type="molecule type" value="Genomic_DNA"/>
</dbReference>
<dbReference type="Proteomes" id="UP000324222">
    <property type="component" value="Unassembled WGS sequence"/>
</dbReference>
<reference evidence="2 3" key="1">
    <citation type="submission" date="2019-05" db="EMBL/GenBank/DDBJ databases">
        <title>Another draft genome of Portunus trituberculatus and its Hox gene families provides insights of decapod evolution.</title>
        <authorList>
            <person name="Jeong J.-H."/>
            <person name="Song I."/>
            <person name="Kim S."/>
            <person name="Choi T."/>
            <person name="Kim D."/>
            <person name="Ryu S."/>
            <person name="Kim W."/>
        </authorList>
    </citation>
    <scope>NUCLEOTIDE SEQUENCE [LARGE SCALE GENOMIC DNA]</scope>
    <source>
        <tissue evidence="2">Muscle</tissue>
    </source>
</reference>
<feature type="region of interest" description="Disordered" evidence="1">
    <location>
        <begin position="1"/>
        <end position="33"/>
    </location>
</feature>
<evidence type="ECO:0000313" key="3">
    <source>
        <dbReference type="Proteomes" id="UP000324222"/>
    </source>
</evidence>
<name>A0A5B7E970_PORTR</name>
<evidence type="ECO:0000256" key="1">
    <source>
        <dbReference type="SAM" id="MobiDB-lite"/>
    </source>
</evidence>
<organism evidence="2 3">
    <name type="scientific">Portunus trituberculatus</name>
    <name type="common">Swimming crab</name>
    <name type="synonym">Neptunus trituberculatus</name>
    <dbReference type="NCBI Taxonomy" id="210409"/>
    <lineage>
        <taxon>Eukaryota</taxon>
        <taxon>Metazoa</taxon>
        <taxon>Ecdysozoa</taxon>
        <taxon>Arthropoda</taxon>
        <taxon>Crustacea</taxon>
        <taxon>Multicrustacea</taxon>
        <taxon>Malacostraca</taxon>
        <taxon>Eumalacostraca</taxon>
        <taxon>Eucarida</taxon>
        <taxon>Decapoda</taxon>
        <taxon>Pleocyemata</taxon>
        <taxon>Brachyura</taxon>
        <taxon>Eubrachyura</taxon>
        <taxon>Portunoidea</taxon>
        <taxon>Portunidae</taxon>
        <taxon>Portuninae</taxon>
        <taxon>Portunus</taxon>
    </lineage>
</organism>
<proteinExistence type="predicted"/>
<keyword evidence="3" id="KW-1185">Reference proteome</keyword>
<evidence type="ECO:0000313" key="2">
    <source>
        <dbReference type="EMBL" id="MPC30562.1"/>
    </source>
</evidence>
<sequence length="122" mass="13559">MTLKRAVRRKAAVTPETSPSNRFRYLDASEQQADEPHESSRLLHLQFSISFAIPPIFFVSPLNRLFAASFLFGAIETSIPPNERCRWVTMLPTVVMTVVGGGAGESSCRAVQRFDLFGTLDP</sequence>
<gene>
    <name evidence="2" type="ORF">E2C01_023829</name>
</gene>
<comment type="caution">
    <text evidence="2">The sequence shown here is derived from an EMBL/GenBank/DDBJ whole genome shotgun (WGS) entry which is preliminary data.</text>
</comment>
<protein>
    <submittedName>
        <fullName evidence="2">Uncharacterized protein</fullName>
    </submittedName>
</protein>
<feature type="compositionally biased region" description="Basic residues" evidence="1">
    <location>
        <begin position="1"/>
        <end position="11"/>
    </location>
</feature>